<reference evidence="4" key="2">
    <citation type="submission" date="2021-04" db="EMBL/GenBank/DDBJ databases">
        <authorList>
            <person name="Gilroy R."/>
        </authorList>
    </citation>
    <scope>NUCLEOTIDE SEQUENCE</scope>
    <source>
        <strain evidence="4">CHK178-16964</strain>
    </source>
</reference>
<protein>
    <recommendedName>
        <fullName evidence="3">PPM-type phosphatase domain-containing protein</fullName>
    </recommendedName>
</protein>
<gene>
    <name evidence="4" type="ORF">IAA07_05390</name>
</gene>
<dbReference type="Proteomes" id="UP000823900">
    <property type="component" value="Unassembled WGS sequence"/>
</dbReference>
<sequence>MRRINSNFRTGFISEEGQKISNRDYFGYVEMDNFACYVLADSLDGETRSNSAQFVVESLIRSFGENPTLRKGKLKKYIQNAHRELRKMRGGMHLKASVVLAVTDYKKLRYCYVGNSRLYLLRNSRFLIQTKDQSLTRNLIDDRKIPLDQAAQHEERNNLYSYLGGKETPRPVISKKIRLEDGDVLEIMTRGVWENCSDSQLLEASEDAKEPEDVLNKVEDIVLARQEDHRIDNYSLAVTFIDKVYRSPKKKISIRQVLLVAVPVVLLAGGIGLALYLNHRNKVKDQENLTMAMESGETYLQYDNFEKGAQEYQTALELAKDLNKKEEASEADEYLKLSEQIILADQAMADEDYQKAQELYLTARKLSMDAGNVGKAYIDSRLKETRDYMEVYDLIELGMAKEENGNLEGAAENYRQARDLAASIYYGAGKEEAMSRQAAVEEKLDAEAAKAAEAEQQAQTAAKEAAAKEMESQAAMQELENQQKANDQKNAIELENQGNELLAQGEYESAVTYYRTAQAIYIRLELPELADGINGKIAAAQAGAEAKRRQQQSQGTETAVQEQTAGQGPEEQPQEAGITG</sequence>
<organism evidence="4 5">
    <name type="scientific">Candidatus Lachnoclostridium stercoravium</name>
    <dbReference type="NCBI Taxonomy" id="2838633"/>
    <lineage>
        <taxon>Bacteria</taxon>
        <taxon>Bacillati</taxon>
        <taxon>Bacillota</taxon>
        <taxon>Clostridia</taxon>
        <taxon>Lachnospirales</taxon>
        <taxon>Lachnospiraceae</taxon>
    </lineage>
</organism>
<dbReference type="SMART" id="SM00028">
    <property type="entry name" value="TPR"/>
    <property type="match status" value="3"/>
</dbReference>
<dbReference type="PROSITE" id="PS51746">
    <property type="entry name" value="PPM_2"/>
    <property type="match status" value="1"/>
</dbReference>
<dbReference type="SUPFAM" id="SSF81606">
    <property type="entry name" value="PP2C-like"/>
    <property type="match status" value="1"/>
</dbReference>
<dbReference type="AlphaFoldDB" id="A0A9D2KMX2"/>
<keyword evidence="2" id="KW-0472">Membrane</keyword>
<dbReference type="Gene3D" id="3.60.40.10">
    <property type="entry name" value="PPM-type phosphatase domain"/>
    <property type="match status" value="1"/>
</dbReference>
<dbReference type="EMBL" id="DWZA01000051">
    <property type="protein sequence ID" value="HJA71003.1"/>
    <property type="molecule type" value="Genomic_DNA"/>
</dbReference>
<dbReference type="SMART" id="SM00332">
    <property type="entry name" value="PP2Cc"/>
    <property type="match status" value="1"/>
</dbReference>
<feature type="transmembrane region" description="Helical" evidence="2">
    <location>
        <begin position="257"/>
        <end position="277"/>
    </location>
</feature>
<proteinExistence type="predicted"/>
<dbReference type="InterPro" id="IPR011990">
    <property type="entry name" value="TPR-like_helical_dom_sf"/>
</dbReference>
<feature type="compositionally biased region" description="Polar residues" evidence="1">
    <location>
        <begin position="553"/>
        <end position="566"/>
    </location>
</feature>
<dbReference type="InterPro" id="IPR036457">
    <property type="entry name" value="PPM-type-like_dom_sf"/>
</dbReference>
<keyword evidence="2" id="KW-0812">Transmembrane</keyword>
<dbReference type="SUPFAM" id="SSF48452">
    <property type="entry name" value="TPR-like"/>
    <property type="match status" value="1"/>
</dbReference>
<feature type="compositionally biased region" description="Low complexity" evidence="1">
    <location>
        <begin position="454"/>
        <end position="464"/>
    </location>
</feature>
<dbReference type="InterPro" id="IPR001932">
    <property type="entry name" value="PPM-type_phosphatase-like_dom"/>
</dbReference>
<evidence type="ECO:0000256" key="1">
    <source>
        <dbReference type="SAM" id="MobiDB-lite"/>
    </source>
</evidence>
<evidence type="ECO:0000256" key="2">
    <source>
        <dbReference type="SAM" id="Phobius"/>
    </source>
</evidence>
<dbReference type="SMART" id="SM00331">
    <property type="entry name" value="PP2C_SIG"/>
    <property type="match status" value="1"/>
</dbReference>
<keyword evidence="2" id="KW-1133">Transmembrane helix</keyword>
<feature type="region of interest" description="Disordered" evidence="1">
    <location>
        <begin position="543"/>
        <end position="580"/>
    </location>
</feature>
<comment type="caution">
    <text evidence="4">The sequence shown here is derived from an EMBL/GenBank/DDBJ whole genome shotgun (WGS) entry which is preliminary data.</text>
</comment>
<evidence type="ECO:0000259" key="3">
    <source>
        <dbReference type="PROSITE" id="PS51746"/>
    </source>
</evidence>
<dbReference type="InterPro" id="IPR019734">
    <property type="entry name" value="TPR_rpt"/>
</dbReference>
<evidence type="ECO:0000313" key="5">
    <source>
        <dbReference type="Proteomes" id="UP000823900"/>
    </source>
</evidence>
<feature type="region of interest" description="Disordered" evidence="1">
    <location>
        <begin position="450"/>
        <end position="475"/>
    </location>
</feature>
<evidence type="ECO:0000313" key="4">
    <source>
        <dbReference type="EMBL" id="HJA71003.1"/>
    </source>
</evidence>
<accession>A0A9D2KMX2</accession>
<name>A0A9D2KMX2_9FIRM</name>
<dbReference type="Gene3D" id="1.25.40.10">
    <property type="entry name" value="Tetratricopeptide repeat domain"/>
    <property type="match status" value="1"/>
</dbReference>
<feature type="domain" description="PPM-type phosphatase" evidence="3">
    <location>
        <begin position="9"/>
        <end position="241"/>
    </location>
</feature>
<reference evidence="4" key="1">
    <citation type="journal article" date="2021" name="PeerJ">
        <title>Extensive microbial diversity within the chicken gut microbiome revealed by metagenomics and culture.</title>
        <authorList>
            <person name="Gilroy R."/>
            <person name="Ravi A."/>
            <person name="Getino M."/>
            <person name="Pursley I."/>
            <person name="Horton D.L."/>
            <person name="Alikhan N.F."/>
            <person name="Baker D."/>
            <person name="Gharbi K."/>
            <person name="Hall N."/>
            <person name="Watson M."/>
            <person name="Adriaenssens E.M."/>
            <person name="Foster-Nyarko E."/>
            <person name="Jarju S."/>
            <person name="Secka A."/>
            <person name="Antonio M."/>
            <person name="Oren A."/>
            <person name="Chaudhuri R.R."/>
            <person name="La Ragione R."/>
            <person name="Hildebrand F."/>
            <person name="Pallen M.J."/>
        </authorList>
    </citation>
    <scope>NUCLEOTIDE SEQUENCE</scope>
    <source>
        <strain evidence="4">CHK178-16964</strain>
    </source>
</reference>